<evidence type="ECO:0000259" key="1">
    <source>
        <dbReference type="SMART" id="SM00382"/>
    </source>
</evidence>
<gene>
    <name evidence="2" type="ORF">MOV08_17800</name>
</gene>
<feature type="domain" description="AAA+ ATPase" evidence="1">
    <location>
        <begin position="50"/>
        <end position="300"/>
    </location>
</feature>
<evidence type="ECO:0000313" key="3">
    <source>
        <dbReference type="Proteomes" id="UP001218629"/>
    </source>
</evidence>
<dbReference type="EMBL" id="CP095749">
    <property type="protein sequence ID" value="WEB40950.1"/>
    <property type="molecule type" value="Genomic_DNA"/>
</dbReference>
<dbReference type="Gene3D" id="3.40.50.300">
    <property type="entry name" value="P-loop containing nucleotide triphosphate hydrolases"/>
    <property type="match status" value="2"/>
</dbReference>
<protein>
    <submittedName>
        <fullName evidence="2">AAA family ATPase</fullName>
    </submittedName>
</protein>
<keyword evidence="3" id="KW-1185">Reference proteome</keyword>
<dbReference type="InterPro" id="IPR051396">
    <property type="entry name" value="Bact_Antivir_Def_Nuclease"/>
</dbReference>
<organism evidence="2 3">
    <name type="scientific">Streptomyces yunnanensis</name>
    <dbReference type="NCBI Taxonomy" id="156453"/>
    <lineage>
        <taxon>Bacteria</taxon>
        <taxon>Bacillati</taxon>
        <taxon>Actinomycetota</taxon>
        <taxon>Actinomycetes</taxon>
        <taxon>Kitasatosporales</taxon>
        <taxon>Streptomycetaceae</taxon>
        <taxon>Streptomyces</taxon>
    </lineage>
</organism>
<dbReference type="RefSeq" id="WP_275308065.1">
    <property type="nucleotide sequence ID" value="NZ_CP095749.1"/>
</dbReference>
<dbReference type="Proteomes" id="UP001218629">
    <property type="component" value="Chromosome"/>
</dbReference>
<dbReference type="InterPro" id="IPR003959">
    <property type="entry name" value="ATPase_AAA_core"/>
</dbReference>
<reference evidence="2 3" key="1">
    <citation type="submission" date="2022-03" db="EMBL/GenBank/DDBJ databases">
        <title>Streptomyces yunnanensis P86,complete genome.</title>
        <authorList>
            <person name="Chen S."/>
            <person name="Zhang Q."/>
        </authorList>
    </citation>
    <scope>NUCLEOTIDE SEQUENCE [LARGE SCALE GENOMIC DNA]</scope>
    <source>
        <strain evidence="2 3">P86</strain>
    </source>
</reference>
<dbReference type="SMART" id="SM00382">
    <property type="entry name" value="AAA"/>
    <property type="match status" value="1"/>
</dbReference>
<dbReference type="Pfam" id="PF13304">
    <property type="entry name" value="AAA_21"/>
    <property type="match status" value="1"/>
</dbReference>
<sequence>MGNTRISTTVSPLTSDWNTDRYSEKGWPQFLDSVTIAGLRGWAGETVEFRFPVTAIAGENGAGKSTILKAAAAAYRAPDNRPEMRTFYPDDFFPNTPWERVERVSLLYQFHLGVSSTALNLRKPSKRWRGMPERVGRPVFFLDISRIQPIDTLIGYGKIAKQSTFRGDETEFSEADRNTLARIMNKSYTAGKMATYEQKQIGILSTTEGEYSNFHQGAGEDATTDLVTLLRAAPRNSLVIIDEIESSLHPRAQRRLMAELFSIAHSQRIQFILSTHSPYVLEQLPAEARVYIQLERGGTRDVIYGVTPDFAMSLMDDVDHAELTLYCEDREAAVMIDALLSIERPEIRRRISVTPVGPASTVKTLGHLSYDDKLPGKSIGVLDGDQNPAAGCVKMPGNSAPEREVFENSDEDYWDVVAQRLGVRTGDLLDAVEDARRLENHHAWSRRIAENLGPRVRADRVWEDAASVWAQQVVNSADRTRFAECILSRLGD</sequence>
<dbReference type="PANTHER" id="PTHR43581:SF2">
    <property type="entry name" value="EXCINUCLEASE ATPASE SUBUNIT"/>
    <property type="match status" value="1"/>
</dbReference>
<name>A0ABY8AAL0_9ACTN</name>
<dbReference type="InterPro" id="IPR027417">
    <property type="entry name" value="P-loop_NTPase"/>
</dbReference>
<evidence type="ECO:0000313" key="2">
    <source>
        <dbReference type="EMBL" id="WEB40950.1"/>
    </source>
</evidence>
<proteinExistence type="predicted"/>
<dbReference type="InterPro" id="IPR038729">
    <property type="entry name" value="Rad50/SbcC_AAA"/>
</dbReference>
<dbReference type="SUPFAM" id="SSF52540">
    <property type="entry name" value="P-loop containing nucleoside triphosphate hydrolases"/>
    <property type="match status" value="1"/>
</dbReference>
<dbReference type="Pfam" id="PF13476">
    <property type="entry name" value="AAA_23"/>
    <property type="match status" value="1"/>
</dbReference>
<dbReference type="InterPro" id="IPR003593">
    <property type="entry name" value="AAA+_ATPase"/>
</dbReference>
<dbReference type="PANTHER" id="PTHR43581">
    <property type="entry name" value="ATP/GTP PHOSPHATASE"/>
    <property type="match status" value="1"/>
</dbReference>
<accession>A0ABY8AAL0</accession>